<feature type="binding site" evidence="3">
    <location>
        <position position="274"/>
    </location>
    <ligand>
        <name>Mn(2+)</name>
        <dbReference type="ChEBI" id="CHEBI:29035"/>
        <label>1</label>
    </ligand>
</feature>
<dbReference type="CDD" id="cd11593">
    <property type="entry name" value="Agmatinase-like_2"/>
    <property type="match status" value="1"/>
</dbReference>
<dbReference type="GO" id="GO:0046872">
    <property type="term" value="F:metal ion binding"/>
    <property type="evidence" value="ECO:0007669"/>
    <property type="project" value="UniProtKB-KW"/>
</dbReference>
<feature type="binding site" evidence="3">
    <location>
        <position position="183"/>
    </location>
    <ligand>
        <name>Mn(2+)</name>
        <dbReference type="ChEBI" id="CHEBI:29035"/>
        <label>1</label>
    </ligand>
</feature>
<feature type="binding site" evidence="3">
    <location>
        <position position="185"/>
    </location>
    <ligand>
        <name>Mn(2+)</name>
        <dbReference type="ChEBI" id="CHEBI:29035"/>
        <label>1</label>
    </ligand>
</feature>
<dbReference type="PANTHER" id="PTHR11358">
    <property type="entry name" value="ARGINASE/AGMATINASE"/>
    <property type="match status" value="1"/>
</dbReference>
<keyword evidence="2" id="KW-0378">Hydrolase</keyword>
<comment type="similarity">
    <text evidence="4">Belongs to the arginase family.</text>
</comment>
<organism evidence="5">
    <name type="scientific">Mariniphaga anaerophila</name>
    <dbReference type="NCBI Taxonomy" id="1484053"/>
    <lineage>
        <taxon>Bacteria</taxon>
        <taxon>Pseudomonadati</taxon>
        <taxon>Bacteroidota</taxon>
        <taxon>Bacteroidia</taxon>
        <taxon>Marinilabiliales</taxon>
        <taxon>Prolixibacteraceae</taxon>
        <taxon>Mariniphaga</taxon>
    </lineage>
</organism>
<keyword evidence="1 3" id="KW-0479">Metal-binding</keyword>
<dbReference type="InterPro" id="IPR023696">
    <property type="entry name" value="Ureohydrolase_dom_sf"/>
</dbReference>
<keyword evidence="3" id="KW-0464">Manganese</keyword>
<evidence type="ECO:0000256" key="1">
    <source>
        <dbReference type="ARBA" id="ARBA00022723"/>
    </source>
</evidence>
<dbReference type="GO" id="GO:0033389">
    <property type="term" value="P:putrescine biosynthetic process from arginine, via agmatine"/>
    <property type="evidence" value="ECO:0007669"/>
    <property type="project" value="TreeGrafter"/>
</dbReference>
<evidence type="ECO:0000256" key="2">
    <source>
        <dbReference type="ARBA" id="ARBA00022801"/>
    </source>
</evidence>
<feature type="non-terminal residue" evidence="5">
    <location>
        <position position="324"/>
    </location>
</feature>
<comment type="cofactor">
    <cofactor evidence="3">
        <name>Mn(2+)</name>
        <dbReference type="ChEBI" id="CHEBI:29035"/>
    </cofactor>
    <text evidence="3">Binds 2 manganese ions per subunit.</text>
</comment>
<reference evidence="5" key="1">
    <citation type="journal article" date="2020" name="mSystems">
        <title>Genome- and Community-Level Interaction Insights into Carbon Utilization and Element Cycling Functions of Hydrothermarchaeota in Hydrothermal Sediment.</title>
        <authorList>
            <person name="Zhou Z."/>
            <person name="Liu Y."/>
            <person name="Xu W."/>
            <person name="Pan J."/>
            <person name="Luo Z.H."/>
            <person name="Li M."/>
        </authorList>
    </citation>
    <scope>NUCLEOTIDE SEQUENCE [LARGE SCALE GENOMIC DNA]</scope>
    <source>
        <strain evidence="5">SpSt-1217</strain>
    </source>
</reference>
<dbReference type="Gene3D" id="3.40.800.10">
    <property type="entry name" value="Ureohydrolase domain"/>
    <property type="match status" value="1"/>
</dbReference>
<evidence type="ECO:0000256" key="4">
    <source>
        <dbReference type="PROSITE-ProRule" id="PRU00742"/>
    </source>
</evidence>
<dbReference type="InterPro" id="IPR006035">
    <property type="entry name" value="Ureohydrolase"/>
</dbReference>
<gene>
    <name evidence="5" type="ORF">ENN90_07115</name>
</gene>
<feature type="binding site" evidence="3">
    <location>
        <position position="158"/>
    </location>
    <ligand>
        <name>Mn(2+)</name>
        <dbReference type="ChEBI" id="CHEBI:29035"/>
        <label>1</label>
    </ligand>
</feature>
<dbReference type="PROSITE" id="PS51409">
    <property type="entry name" value="ARGINASE_2"/>
    <property type="match status" value="1"/>
</dbReference>
<name>A0A831LRM1_9BACT</name>
<dbReference type="PIRSF" id="PIRSF036979">
    <property type="entry name" value="Arginase"/>
    <property type="match status" value="1"/>
</dbReference>
<comment type="caution">
    <text evidence="5">The sequence shown here is derived from an EMBL/GenBank/DDBJ whole genome shotgun (WGS) entry which is preliminary data.</text>
</comment>
<feature type="binding site" evidence="3">
    <location>
        <position position="276"/>
    </location>
    <ligand>
        <name>Mn(2+)</name>
        <dbReference type="ChEBI" id="CHEBI:29035"/>
        <label>1</label>
    </ligand>
</feature>
<dbReference type="AlphaFoldDB" id="A0A831LRM1"/>
<evidence type="ECO:0000256" key="3">
    <source>
        <dbReference type="PIRSR" id="PIRSR036979-1"/>
    </source>
</evidence>
<protein>
    <submittedName>
        <fullName evidence="5">Agmatinase family protein</fullName>
    </submittedName>
</protein>
<dbReference type="GO" id="GO:0008783">
    <property type="term" value="F:agmatinase activity"/>
    <property type="evidence" value="ECO:0007669"/>
    <property type="project" value="TreeGrafter"/>
</dbReference>
<dbReference type="Pfam" id="PF00491">
    <property type="entry name" value="Arginase"/>
    <property type="match status" value="1"/>
</dbReference>
<dbReference type="EMBL" id="DSDK01000390">
    <property type="protein sequence ID" value="HDR51377.1"/>
    <property type="molecule type" value="Genomic_DNA"/>
</dbReference>
<dbReference type="SUPFAM" id="SSF52768">
    <property type="entry name" value="Arginase/deacetylase"/>
    <property type="match status" value="1"/>
</dbReference>
<dbReference type="PANTHER" id="PTHR11358:SF26">
    <property type="entry name" value="GUANIDINO ACID HYDROLASE, MITOCHONDRIAL"/>
    <property type="match status" value="1"/>
</dbReference>
<sequence>MNSTAHNPEFNPSGVGLKNGNFIGLPFSEKTARLVLLPVPWDVTVSYGEGTALGPEAIREASTQLDLFDPDVEDAWKLGVYMQPLDRTMLKKRDELRQLAWSYIQFLEQGGNVTEKLSMRKALDEMNAGCNDMNKWVFKKTKKLLNVGKLVGIVGGDHSVPLGAIQALAEKYEEFGILQVDAHLDLRESYEGFAFSHASIFNNVLKEKVVSKLVQVGIRDYCEEEMEIVENESDRISVFFDQELKENRFNGKTWNEQCGEIVEELPELVYISFDIDGLDPKLCPNTGTPVPGGLDFSEAVFLLKKVVESGRKIIGFDVCETGNN</sequence>
<feature type="binding site" evidence="3">
    <location>
        <position position="181"/>
    </location>
    <ligand>
        <name>Mn(2+)</name>
        <dbReference type="ChEBI" id="CHEBI:29035"/>
        <label>1</label>
    </ligand>
</feature>
<accession>A0A831LRM1</accession>
<dbReference type="PRINTS" id="PR00116">
    <property type="entry name" value="ARGINASE"/>
</dbReference>
<dbReference type="Proteomes" id="UP000886047">
    <property type="component" value="Unassembled WGS sequence"/>
</dbReference>
<proteinExistence type="inferred from homology"/>
<evidence type="ECO:0000313" key="5">
    <source>
        <dbReference type="EMBL" id="HDR51377.1"/>
    </source>
</evidence>